<dbReference type="OrthoDB" id="838701at2"/>
<feature type="signal peptide" evidence="1">
    <location>
        <begin position="1"/>
        <end position="20"/>
    </location>
</feature>
<keyword evidence="3" id="KW-1185">Reference proteome</keyword>
<dbReference type="InterPro" id="IPR007497">
    <property type="entry name" value="SIMPL/DUF541"/>
</dbReference>
<dbReference type="PANTHER" id="PTHR34387">
    <property type="entry name" value="SLR1258 PROTEIN"/>
    <property type="match status" value="1"/>
</dbReference>
<dbReference type="PANTHER" id="PTHR34387:SF2">
    <property type="entry name" value="SLR1258 PROTEIN"/>
    <property type="match status" value="1"/>
</dbReference>
<dbReference type="EMBL" id="CP002955">
    <property type="protein sequence ID" value="AEL26286.1"/>
    <property type="molecule type" value="Genomic_DNA"/>
</dbReference>
<dbReference type="AlphaFoldDB" id="G0IW66"/>
<dbReference type="Gene3D" id="3.30.70.2970">
    <property type="entry name" value="Protein of unknown function (DUF541), domain 2"/>
    <property type="match status" value="1"/>
</dbReference>
<dbReference type="InterPro" id="IPR052022">
    <property type="entry name" value="26kDa_periplasmic_antigen"/>
</dbReference>
<reference evidence="3" key="1">
    <citation type="submission" date="2011-07" db="EMBL/GenBank/DDBJ databases">
        <title>The complete genome of Cyclobacterium marinum DSM 745.</title>
        <authorList>
            <person name="Lucas S."/>
            <person name="Han J."/>
            <person name="Lapidus A."/>
            <person name="Bruce D."/>
            <person name="Goodwin L."/>
            <person name="Pitluck S."/>
            <person name="Peters L."/>
            <person name="Kyrpides N."/>
            <person name="Mavromatis K."/>
            <person name="Ivanova N."/>
            <person name="Ovchinnikova G."/>
            <person name="Chertkov O."/>
            <person name="Detter J.C."/>
            <person name="Tapia R."/>
            <person name="Han C."/>
            <person name="Land M."/>
            <person name="Hauser L."/>
            <person name="Markowitz V."/>
            <person name="Cheng J.-F."/>
            <person name="Hugenholtz P."/>
            <person name="Woyke T."/>
            <person name="Wu D."/>
            <person name="Tindall B."/>
            <person name="Schuetze A."/>
            <person name="Brambilla E."/>
            <person name="Klenk H.-P."/>
            <person name="Eisen J.A."/>
        </authorList>
    </citation>
    <scope>NUCLEOTIDE SEQUENCE [LARGE SCALE GENOMIC DNA]</scope>
    <source>
        <strain evidence="3">ATCC 25205 / DSM 745 / LMG 13164 / NCIMB 1802</strain>
    </source>
</reference>
<keyword evidence="1" id="KW-0732">Signal</keyword>
<dbReference type="Pfam" id="PF04402">
    <property type="entry name" value="SIMPL"/>
    <property type="match status" value="1"/>
</dbReference>
<dbReference type="Proteomes" id="UP000001635">
    <property type="component" value="Chromosome"/>
</dbReference>
<accession>G0IW66</accession>
<dbReference type="STRING" id="880070.Cycma_2547"/>
<dbReference type="HOGENOM" id="CLU_1168852_0_0_10"/>
<sequence length="236" mass="26312">MKNILAIVCLMIGFQMFSYAQETTKISVEGNSELKILPDEALINVSLKEKALKTAEATEGLNQKAAEVTKALKKSGVENYELKADNYYINVNRVYTKGTSKDSGYVASQNLKILVKNTEEDLVKIMEALHANIDMGFQLSFQLSDSKRKEYQDELLRMALLDAKSKAMTIANTLDLGAITVQEVIYGSGGNIYQPKVYRNEAMMVSADNQRTAPTIQPDEQTLSDQIKVVFTFSKE</sequence>
<evidence type="ECO:0000313" key="3">
    <source>
        <dbReference type="Proteomes" id="UP000001635"/>
    </source>
</evidence>
<dbReference type="RefSeq" id="WP_014020579.1">
    <property type="nucleotide sequence ID" value="NC_015914.1"/>
</dbReference>
<evidence type="ECO:0000256" key="1">
    <source>
        <dbReference type="SAM" id="SignalP"/>
    </source>
</evidence>
<name>G0IW66_CYCMS</name>
<proteinExistence type="predicted"/>
<dbReference type="GO" id="GO:0006974">
    <property type="term" value="P:DNA damage response"/>
    <property type="evidence" value="ECO:0007669"/>
    <property type="project" value="TreeGrafter"/>
</dbReference>
<evidence type="ECO:0000313" key="2">
    <source>
        <dbReference type="EMBL" id="AEL26286.1"/>
    </source>
</evidence>
<gene>
    <name evidence="2" type="ordered locus">Cycma_2547</name>
</gene>
<dbReference type="KEGG" id="cmr:Cycma_2547"/>
<evidence type="ECO:0008006" key="4">
    <source>
        <dbReference type="Google" id="ProtNLM"/>
    </source>
</evidence>
<organism evidence="2 3">
    <name type="scientific">Cyclobacterium marinum (strain ATCC 25205 / DSM 745 / LMG 13164 / NCIMB 1802)</name>
    <name type="common">Flectobacillus marinus</name>
    <dbReference type="NCBI Taxonomy" id="880070"/>
    <lineage>
        <taxon>Bacteria</taxon>
        <taxon>Pseudomonadati</taxon>
        <taxon>Bacteroidota</taxon>
        <taxon>Cytophagia</taxon>
        <taxon>Cytophagales</taxon>
        <taxon>Cyclobacteriaceae</taxon>
        <taxon>Cyclobacterium</taxon>
    </lineage>
</organism>
<feature type="chain" id="PRO_5003400847" description="Outer membrane protein" evidence="1">
    <location>
        <begin position="21"/>
        <end position="236"/>
    </location>
</feature>
<dbReference type="Gene3D" id="3.30.110.170">
    <property type="entry name" value="Protein of unknown function (DUF541), domain 1"/>
    <property type="match status" value="1"/>
</dbReference>
<dbReference type="eggNOG" id="COG2968">
    <property type="taxonomic scope" value="Bacteria"/>
</dbReference>
<protein>
    <recommendedName>
        <fullName evidence="4">Outer membrane protein</fullName>
    </recommendedName>
</protein>